<organism evidence="3 4">
    <name type="scientific">Apodospora peruviana</name>
    <dbReference type="NCBI Taxonomy" id="516989"/>
    <lineage>
        <taxon>Eukaryota</taxon>
        <taxon>Fungi</taxon>
        <taxon>Dikarya</taxon>
        <taxon>Ascomycota</taxon>
        <taxon>Pezizomycotina</taxon>
        <taxon>Sordariomycetes</taxon>
        <taxon>Sordariomycetidae</taxon>
        <taxon>Sordariales</taxon>
        <taxon>Lasiosphaeriaceae</taxon>
        <taxon>Apodospora</taxon>
    </lineage>
</organism>
<dbReference type="GO" id="GO:0030246">
    <property type="term" value="F:carbohydrate binding"/>
    <property type="evidence" value="ECO:0007669"/>
    <property type="project" value="InterPro"/>
</dbReference>
<name>A0AAE0M0A1_9PEZI</name>
<keyword evidence="4" id="KW-1185">Reference proteome</keyword>
<dbReference type="Proteomes" id="UP001283341">
    <property type="component" value="Unassembled WGS sequence"/>
</dbReference>
<dbReference type="Pfam" id="PF10645">
    <property type="entry name" value="Carb_bind"/>
    <property type="match status" value="1"/>
</dbReference>
<gene>
    <name evidence="3" type="ORF">B0H66DRAFT_607568</name>
</gene>
<evidence type="ECO:0000256" key="1">
    <source>
        <dbReference type="SAM" id="SignalP"/>
    </source>
</evidence>
<keyword evidence="1" id="KW-0732">Signal</keyword>
<feature type="signal peptide" evidence="1">
    <location>
        <begin position="1"/>
        <end position="25"/>
    </location>
</feature>
<comment type="caution">
    <text evidence="3">The sequence shown here is derived from an EMBL/GenBank/DDBJ whole genome shotgun (WGS) entry which is preliminary data.</text>
</comment>
<accession>A0AAE0M0A1</accession>
<evidence type="ECO:0000313" key="4">
    <source>
        <dbReference type="Proteomes" id="UP001283341"/>
    </source>
</evidence>
<reference evidence="3" key="1">
    <citation type="journal article" date="2023" name="Mol. Phylogenet. Evol.">
        <title>Genome-scale phylogeny and comparative genomics of the fungal order Sordariales.</title>
        <authorList>
            <person name="Hensen N."/>
            <person name="Bonometti L."/>
            <person name="Westerberg I."/>
            <person name="Brannstrom I.O."/>
            <person name="Guillou S."/>
            <person name="Cros-Aarteil S."/>
            <person name="Calhoun S."/>
            <person name="Haridas S."/>
            <person name="Kuo A."/>
            <person name="Mondo S."/>
            <person name="Pangilinan J."/>
            <person name="Riley R."/>
            <person name="LaButti K."/>
            <person name="Andreopoulos B."/>
            <person name="Lipzen A."/>
            <person name="Chen C."/>
            <person name="Yan M."/>
            <person name="Daum C."/>
            <person name="Ng V."/>
            <person name="Clum A."/>
            <person name="Steindorff A."/>
            <person name="Ohm R.A."/>
            <person name="Martin F."/>
            <person name="Silar P."/>
            <person name="Natvig D.O."/>
            <person name="Lalanne C."/>
            <person name="Gautier V."/>
            <person name="Ament-Velasquez S.L."/>
            <person name="Kruys A."/>
            <person name="Hutchinson M.I."/>
            <person name="Powell A.J."/>
            <person name="Barry K."/>
            <person name="Miller A.N."/>
            <person name="Grigoriev I.V."/>
            <person name="Debuchy R."/>
            <person name="Gladieux P."/>
            <person name="Hiltunen Thoren M."/>
            <person name="Johannesson H."/>
        </authorList>
    </citation>
    <scope>NUCLEOTIDE SEQUENCE</scope>
    <source>
        <strain evidence="3">CBS 118394</strain>
    </source>
</reference>
<dbReference type="EMBL" id="JAUEDM010000007">
    <property type="protein sequence ID" value="KAK3314342.1"/>
    <property type="molecule type" value="Genomic_DNA"/>
</dbReference>
<dbReference type="InterPro" id="IPR018909">
    <property type="entry name" value="Eng1_septum"/>
</dbReference>
<protein>
    <recommendedName>
        <fullName evidence="2">Endo-1,3(4)-beta-glucanase 1 carbohydrate binding domain-containing protein</fullName>
    </recommendedName>
</protein>
<evidence type="ECO:0000313" key="3">
    <source>
        <dbReference type="EMBL" id="KAK3314342.1"/>
    </source>
</evidence>
<sequence length="261" mass="27737">MASLTTLVPLLLSLSLSPLLVTVNGQAQGLSYCGDAPYFPSEYTCYDGAKLCPISYGIPTLPCAADGACYHAGMYECGRNGLQLLPEASAPFTLTVQGALPRLQNQAVRACGNYLAFGAGARECTFCVNAPPQYDCKTYANHTVFLGNGEMAADVPGSQYWFVSPTDGVLKFTEGGKANNASEISLAGKGVTVYQNGFFTYDGSPFWVGCLRTLPGGTVGTTRSYRIYAPTPENLAKTNCDQIKLVASAVASRKEGTYLYQ</sequence>
<feature type="domain" description="Endo-1,3(4)-beta-glucanase 1 carbohydrate binding" evidence="2">
    <location>
        <begin position="33"/>
        <end position="80"/>
    </location>
</feature>
<feature type="chain" id="PRO_5042246201" description="Endo-1,3(4)-beta-glucanase 1 carbohydrate binding domain-containing protein" evidence="1">
    <location>
        <begin position="26"/>
        <end position="261"/>
    </location>
</feature>
<evidence type="ECO:0000259" key="2">
    <source>
        <dbReference type="Pfam" id="PF10645"/>
    </source>
</evidence>
<reference evidence="3" key="2">
    <citation type="submission" date="2023-06" db="EMBL/GenBank/DDBJ databases">
        <authorList>
            <consortium name="Lawrence Berkeley National Laboratory"/>
            <person name="Haridas S."/>
            <person name="Hensen N."/>
            <person name="Bonometti L."/>
            <person name="Westerberg I."/>
            <person name="Brannstrom I.O."/>
            <person name="Guillou S."/>
            <person name="Cros-Aarteil S."/>
            <person name="Calhoun S."/>
            <person name="Kuo A."/>
            <person name="Mondo S."/>
            <person name="Pangilinan J."/>
            <person name="Riley R."/>
            <person name="Labutti K."/>
            <person name="Andreopoulos B."/>
            <person name="Lipzen A."/>
            <person name="Chen C."/>
            <person name="Yanf M."/>
            <person name="Daum C."/>
            <person name="Ng V."/>
            <person name="Clum A."/>
            <person name="Steindorff A."/>
            <person name="Ohm R."/>
            <person name="Martin F."/>
            <person name="Silar P."/>
            <person name="Natvig D."/>
            <person name="Lalanne C."/>
            <person name="Gautier V."/>
            <person name="Ament-Velasquez S.L."/>
            <person name="Kruys A."/>
            <person name="Hutchinson M.I."/>
            <person name="Powell A.J."/>
            <person name="Barry K."/>
            <person name="Miller A.N."/>
            <person name="Grigoriev I.V."/>
            <person name="Debuchy R."/>
            <person name="Gladieux P."/>
            <person name="Thoren M.H."/>
            <person name="Johannesson H."/>
        </authorList>
    </citation>
    <scope>NUCLEOTIDE SEQUENCE</scope>
    <source>
        <strain evidence="3">CBS 118394</strain>
    </source>
</reference>
<proteinExistence type="predicted"/>
<dbReference type="AlphaFoldDB" id="A0AAE0M0A1"/>